<sequence>MERLPSWVRQHLAALRALLVLTLILGVAYPLVVTGVAQTVLDDRADGSLLQKGGKDVGSALIGQNFTDSGGDPVGKYFQSRPSAAGDGYDPLSTGASNLGPEDVLDVLAVPGAKDADGEPDTGRQSLLTRVCARSRAVGELEGVSGARPYCTPDGVGAVLKVFPAVGRPVRAVSANQACPAAPFLAAYQGVRVECARPGEDLSAGRTVPVRGSATAVVPADAVTASGSGLDPHISPAYAELQAPRVARERGLDVAKVKALVRQRTTGRALGFMGEPVVNVLELNLALDRG</sequence>
<keyword evidence="5 11" id="KW-0547">Nucleotide-binding</keyword>
<dbReference type="GO" id="GO:0005886">
    <property type="term" value="C:plasma membrane"/>
    <property type="evidence" value="ECO:0007669"/>
    <property type="project" value="UniProtKB-SubCell"/>
</dbReference>
<comment type="subunit">
    <text evidence="11">The system is composed of three essential subunits: KdpA, KdpB and KdpC.</text>
</comment>
<evidence type="ECO:0000256" key="10">
    <source>
        <dbReference type="ARBA" id="ARBA00023136"/>
    </source>
</evidence>
<evidence type="ECO:0000256" key="11">
    <source>
        <dbReference type="HAMAP-Rule" id="MF_00276"/>
    </source>
</evidence>
<keyword evidence="10 11" id="KW-0472">Membrane</keyword>
<comment type="subcellular location">
    <subcellularLocation>
        <location evidence="11">Cell membrane</location>
        <topology evidence="11">Single-pass membrane protein</topology>
    </subcellularLocation>
</comment>
<evidence type="ECO:0000256" key="8">
    <source>
        <dbReference type="ARBA" id="ARBA00022989"/>
    </source>
</evidence>
<dbReference type="Proteomes" id="UP001143474">
    <property type="component" value="Unassembled WGS sequence"/>
</dbReference>
<proteinExistence type="inferred from homology"/>
<evidence type="ECO:0000256" key="5">
    <source>
        <dbReference type="ARBA" id="ARBA00022741"/>
    </source>
</evidence>
<keyword evidence="9 11" id="KW-0406">Ion transport</keyword>
<evidence type="ECO:0000256" key="6">
    <source>
        <dbReference type="ARBA" id="ARBA00022840"/>
    </source>
</evidence>
<evidence type="ECO:0000256" key="4">
    <source>
        <dbReference type="ARBA" id="ARBA00022692"/>
    </source>
</evidence>
<organism evidence="12 13">
    <name type="scientific">Streptosporangium carneum</name>
    <dbReference type="NCBI Taxonomy" id="47481"/>
    <lineage>
        <taxon>Bacteria</taxon>
        <taxon>Bacillati</taxon>
        <taxon>Actinomycetota</taxon>
        <taxon>Actinomycetes</taxon>
        <taxon>Streptosporangiales</taxon>
        <taxon>Streptosporangiaceae</taxon>
        <taxon>Streptosporangium</taxon>
    </lineage>
</organism>
<evidence type="ECO:0000256" key="9">
    <source>
        <dbReference type="ARBA" id="ARBA00023065"/>
    </source>
</evidence>
<name>A0A9W6HZ41_9ACTN</name>
<keyword evidence="6 11" id="KW-0067">ATP-binding</keyword>
<dbReference type="EMBL" id="BSEV01000004">
    <property type="protein sequence ID" value="GLK08956.1"/>
    <property type="molecule type" value="Genomic_DNA"/>
</dbReference>
<keyword evidence="7 11" id="KW-0630">Potassium</keyword>
<keyword evidence="1 11" id="KW-0813">Transport</keyword>
<evidence type="ECO:0000313" key="13">
    <source>
        <dbReference type="Proteomes" id="UP001143474"/>
    </source>
</evidence>
<dbReference type="HAMAP" id="MF_00276">
    <property type="entry name" value="KdpC"/>
    <property type="match status" value="1"/>
</dbReference>
<dbReference type="PANTHER" id="PTHR30042:SF2">
    <property type="entry name" value="POTASSIUM-TRANSPORTING ATPASE KDPC SUBUNIT"/>
    <property type="match status" value="1"/>
</dbReference>
<keyword evidence="3 11" id="KW-0633">Potassium transport</keyword>
<gene>
    <name evidence="11 12" type="primary">kdpC</name>
    <name evidence="12" type="ORF">GCM10017600_23620</name>
</gene>
<keyword evidence="13" id="KW-1185">Reference proteome</keyword>
<reference evidence="12" key="1">
    <citation type="journal article" date="2014" name="Int. J. Syst. Evol. Microbiol.">
        <title>Complete genome sequence of Corynebacterium casei LMG S-19264T (=DSM 44701T), isolated from a smear-ripened cheese.</title>
        <authorList>
            <consortium name="US DOE Joint Genome Institute (JGI-PGF)"/>
            <person name="Walter F."/>
            <person name="Albersmeier A."/>
            <person name="Kalinowski J."/>
            <person name="Ruckert C."/>
        </authorList>
    </citation>
    <scope>NUCLEOTIDE SEQUENCE</scope>
    <source>
        <strain evidence="12">VKM Ac-2007</strain>
    </source>
</reference>
<evidence type="ECO:0000256" key="7">
    <source>
        <dbReference type="ARBA" id="ARBA00022958"/>
    </source>
</evidence>
<comment type="similarity">
    <text evidence="11">Belongs to the KdpC family.</text>
</comment>
<keyword evidence="2 11" id="KW-1003">Cell membrane</keyword>
<comment type="function">
    <text evidence="11">Part of the high-affinity ATP-driven potassium transport (or Kdp) system, which catalyzes the hydrolysis of ATP coupled with the electrogenic transport of potassium into the cytoplasm. This subunit acts as a catalytic chaperone that increases the ATP-binding affinity of the ATP-hydrolyzing subunit KdpB by the formation of a transient KdpB/KdpC/ATP ternary complex.</text>
</comment>
<dbReference type="Pfam" id="PF02669">
    <property type="entry name" value="KdpC"/>
    <property type="match status" value="2"/>
</dbReference>
<dbReference type="AlphaFoldDB" id="A0A9W6HZ41"/>
<evidence type="ECO:0000256" key="3">
    <source>
        <dbReference type="ARBA" id="ARBA00022538"/>
    </source>
</evidence>
<keyword evidence="8 11" id="KW-1133">Transmembrane helix</keyword>
<dbReference type="PANTHER" id="PTHR30042">
    <property type="entry name" value="POTASSIUM-TRANSPORTING ATPASE C CHAIN"/>
    <property type="match status" value="1"/>
</dbReference>
<evidence type="ECO:0000313" key="12">
    <source>
        <dbReference type="EMBL" id="GLK08956.1"/>
    </source>
</evidence>
<dbReference type="GO" id="GO:0005524">
    <property type="term" value="F:ATP binding"/>
    <property type="evidence" value="ECO:0007669"/>
    <property type="project" value="UniProtKB-UniRule"/>
</dbReference>
<reference evidence="12" key="2">
    <citation type="submission" date="2023-01" db="EMBL/GenBank/DDBJ databases">
        <authorList>
            <person name="Sun Q."/>
            <person name="Evtushenko L."/>
        </authorList>
    </citation>
    <scope>NUCLEOTIDE SEQUENCE</scope>
    <source>
        <strain evidence="12">VKM Ac-2007</strain>
    </source>
</reference>
<comment type="caution">
    <text evidence="12">The sequence shown here is derived from an EMBL/GenBank/DDBJ whole genome shotgun (WGS) entry which is preliminary data.</text>
</comment>
<dbReference type="InterPro" id="IPR003820">
    <property type="entry name" value="KdpC"/>
</dbReference>
<evidence type="ECO:0000256" key="1">
    <source>
        <dbReference type="ARBA" id="ARBA00022448"/>
    </source>
</evidence>
<protein>
    <recommendedName>
        <fullName evidence="11">Potassium-transporting ATPase KdpC subunit</fullName>
    </recommendedName>
    <alternativeName>
        <fullName evidence="11">ATP phosphohydrolase [potassium-transporting] C chain</fullName>
    </alternativeName>
    <alternativeName>
        <fullName evidence="11">Potassium-binding and translocating subunit C</fullName>
    </alternativeName>
    <alternativeName>
        <fullName evidence="11">Potassium-translocating ATPase C chain</fullName>
    </alternativeName>
</protein>
<accession>A0A9W6HZ41</accession>
<dbReference type="RefSeq" id="WP_271217446.1">
    <property type="nucleotide sequence ID" value="NZ_BAAAVD010000004.1"/>
</dbReference>
<evidence type="ECO:0000256" key="2">
    <source>
        <dbReference type="ARBA" id="ARBA00022475"/>
    </source>
</evidence>
<dbReference type="GO" id="GO:0008556">
    <property type="term" value="F:P-type potassium transmembrane transporter activity"/>
    <property type="evidence" value="ECO:0007669"/>
    <property type="project" value="InterPro"/>
</dbReference>
<keyword evidence="4 11" id="KW-0812">Transmembrane</keyword>